<keyword evidence="2" id="KW-0808">Transferase</keyword>
<comment type="caution">
    <text evidence="4">The sequence shown here is derived from an EMBL/GenBank/DDBJ whole genome shotgun (WGS) entry which is preliminary data.</text>
</comment>
<dbReference type="Pfam" id="PF02458">
    <property type="entry name" value="Transferase"/>
    <property type="match status" value="1"/>
</dbReference>
<dbReference type="EMBL" id="JAMFTS010000003">
    <property type="protein sequence ID" value="KAJ4774319.1"/>
    <property type="molecule type" value="Genomic_DNA"/>
</dbReference>
<evidence type="ECO:0000256" key="1">
    <source>
        <dbReference type="ARBA" id="ARBA00009861"/>
    </source>
</evidence>
<reference evidence="4" key="1">
    <citation type="submission" date="2022-08" db="EMBL/GenBank/DDBJ databases">
        <authorList>
            <person name="Marques A."/>
        </authorList>
    </citation>
    <scope>NUCLEOTIDE SEQUENCE</scope>
    <source>
        <strain evidence="4">RhyPub2mFocal</strain>
        <tissue evidence="4">Leaves</tissue>
    </source>
</reference>
<evidence type="ECO:0000313" key="4">
    <source>
        <dbReference type="EMBL" id="KAJ4774319.1"/>
    </source>
</evidence>
<evidence type="ECO:0000313" key="5">
    <source>
        <dbReference type="Proteomes" id="UP001140206"/>
    </source>
</evidence>
<comment type="similarity">
    <text evidence="1">Belongs to the plant acyltransferase family.</text>
</comment>
<accession>A0AAV8E235</accession>
<dbReference type="GO" id="GO:0016747">
    <property type="term" value="F:acyltransferase activity, transferring groups other than amino-acyl groups"/>
    <property type="evidence" value="ECO:0007669"/>
    <property type="project" value="TreeGrafter"/>
</dbReference>
<organism evidence="4 5">
    <name type="scientific">Rhynchospora pubera</name>
    <dbReference type="NCBI Taxonomy" id="906938"/>
    <lineage>
        <taxon>Eukaryota</taxon>
        <taxon>Viridiplantae</taxon>
        <taxon>Streptophyta</taxon>
        <taxon>Embryophyta</taxon>
        <taxon>Tracheophyta</taxon>
        <taxon>Spermatophyta</taxon>
        <taxon>Magnoliopsida</taxon>
        <taxon>Liliopsida</taxon>
        <taxon>Poales</taxon>
        <taxon>Cyperaceae</taxon>
        <taxon>Cyperoideae</taxon>
        <taxon>Rhynchosporeae</taxon>
        <taxon>Rhynchospora</taxon>
    </lineage>
</organism>
<dbReference type="PANTHER" id="PTHR31642">
    <property type="entry name" value="TRICHOTHECENE 3-O-ACETYLTRANSFERASE"/>
    <property type="match status" value="1"/>
</dbReference>
<dbReference type="AlphaFoldDB" id="A0AAV8E235"/>
<sequence>MATEITCTSLLKPATSFQSSDTLIPLTIFDRAAFPGHVPHIFAFQSPTPSNKQLKHGLSHVLSHFPHVAGRLTLDSKHQLCIALNNAGVRVVEVRVSSTLCKNISLEGTKNLKELYPSIDEGIEELMQVQLNRYMCGGLVIGLTCHHFLGDGQSISNFCSAWAQTVRTPGMHALATPFLDRGAIVVPRKIPMTSFDHANIEFKKVEFDSHRNKAQNLTVHFSVDFISDLKALVPGGCTKFECLLSHLWKKITVARGLKETDFTEIRIAINCRGRVKPAVPLNFFGNMVLWAYPRLCVKDLLTLSYAQVVIVIRKAVAQVDDTYIKSFIDFGAIASEKGEQLSTTYVATGTSLSPHLEINSWLGFRFSDLDFGFGPPSAFFQPNEPIEGTIEFSPSCKESGGVDVFLALSEDSIDVFRQICYSIEESAVGCKQIGCPTSRM</sequence>
<protein>
    <submittedName>
        <fullName evidence="4">HXXXD-type acyl-transferase family protein</fullName>
    </submittedName>
</protein>
<dbReference type="Proteomes" id="UP001140206">
    <property type="component" value="Chromosome 3"/>
</dbReference>
<evidence type="ECO:0000256" key="2">
    <source>
        <dbReference type="ARBA" id="ARBA00022679"/>
    </source>
</evidence>
<dbReference type="InterPro" id="IPR050317">
    <property type="entry name" value="Plant_Fungal_Acyltransferase"/>
</dbReference>
<keyword evidence="3" id="KW-0012">Acyltransferase</keyword>
<name>A0AAV8E235_9POAL</name>
<dbReference type="Gene3D" id="3.30.559.10">
    <property type="entry name" value="Chloramphenicol acetyltransferase-like domain"/>
    <property type="match status" value="2"/>
</dbReference>
<keyword evidence="5" id="KW-1185">Reference proteome</keyword>
<evidence type="ECO:0000256" key="3">
    <source>
        <dbReference type="ARBA" id="ARBA00023315"/>
    </source>
</evidence>
<gene>
    <name evidence="4" type="ORF">LUZ62_058576</name>
</gene>
<dbReference type="InterPro" id="IPR023213">
    <property type="entry name" value="CAT-like_dom_sf"/>
</dbReference>
<dbReference type="PANTHER" id="PTHR31642:SF278">
    <property type="entry name" value="TRYPTAMINE HYDROXYCINNAMOYLTRANSFERASE 1"/>
    <property type="match status" value="1"/>
</dbReference>
<proteinExistence type="inferred from homology"/>